<organism evidence="2 3">
    <name type="scientific">Danionella cerebrum</name>
    <dbReference type="NCBI Taxonomy" id="2873325"/>
    <lineage>
        <taxon>Eukaryota</taxon>
        <taxon>Metazoa</taxon>
        <taxon>Chordata</taxon>
        <taxon>Craniata</taxon>
        <taxon>Vertebrata</taxon>
        <taxon>Euteleostomi</taxon>
        <taxon>Actinopterygii</taxon>
        <taxon>Neopterygii</taxon>
        <taxon>Teleostei</taxon>
        <taxon>Ostariophysi</taxon>
        <taxon>Cypriniformes</taxon>
        <taxon>Danionidae</taxon>
        <taxon>Danioninae</taxon>
        <taxon>Danionella</taxon>
    </lineage>
</organism>
<sequence length="236" mass="26256">MSELFSFQNLHQCEQEKPTPTPEENLESRITASPSLLQLKDQWKSCKDTPEHALSLDGISKSKADVKNSSSSLMDKGYFESPSPAAIRKSTNVDWQNKTTKQNRTPLENQLSAGQEKKDADENGNLSYYGDFSHRRLKDQGNGQLPQLEHTGDHLEDDFKDPTPPLSPSLSPRRISQARAISSPIRPTPENLSPLHGVLPPRNYITSVLDESGSDTTTDDEYYLGNGDDGDLETEL</sequence>
<evidence type="ECO:0000313" key="3">
    <source>
        <dbReference type="Proteomes" id="UP000316079"/>
    </source>
</evidence>
<gene>
    <name evidence="2" type="ORF">DNTS_015360</name>
</gene>
<feature type="compositionally biased region" description="Polar residues" evidence="1">
    <location>
        <begin position="89"/>
        <end position="113"/>
    </location>
</feature>
<dbReference type="Proteomes" id="UP000316079">
    <property type="component" value="Unassembled WGS sequence"/>
</dbReference>
<feature type="region of interest" description="Disordered" evidence="1">
    <location>
        <begin position="1"/>
        <end position="32"/>
    </location>
</feature>
<proteinExistence type="predicted"/>
<feature type="region of interest" description="Disordered" evidence="1">
    <location>
        <begin position="60"/>
        <end position="236"/>
    </location>
</feature>
<evidence type="ECO:0000313" key="2">
    <source>
        <dbReference type="EMBL" id="TRY69903.1"/>
    </source>
</evidence>
<dbReference type="OrthoDB" id="10253073at2759"/>
<comment type="caution">
    <text evidence="2">The sequence shown here is derived from an EMBL/GenBank/DDBJ whole genome shotgun (WGS) entry which is preliminary data.</text>
</comment>
<dbReference type="EMBL" id="SRMA01026774">
    <property type="protein sequence ID" value="TRY69903.1"/>
    <property type="molecule type" value="Genomic_DNA"/>
</dbReference>
<reference evidence="2 3" key="1">
    <citation type="journal article" date="2019" name="Sci. Data">
        <title>Hybrid genome assembly and annotation of Danionella translucida.</title>
        <authorList>
            <person name="Kadobianskyi M."/>
            <person name="Schulze L."/>
            <person name="Schuelke M."/>
            <person name="Judkewitz B."/>
        </authorList>
    </citation>
    <scope>NUCLEOTIDE SEQUENCE [LARGE SCALE GENOMIC DNA]</scope>
    <source>
        <strain evidence="2 3">Bolton</strain>
    </source>
</reference>
<feature type="compositionally biased region" description="Acidic residues" evidence="1">
    <location>
        <begin position="217"/>
        <end position="236"/>
    </location>
</feature>
<dbReference type="AlphaFoldDB" id="A0A553NWU7"/>
<feature type="compositionally biased region" description="Polar residues" evidence="1">
    <location>
        <begin position="1"/>
        <end position="12"/>
    </location>
</feature>
<keyword evidence="3" id="KW-1185">Reference proteome</keyword>
<protein>
    <submittedName>
        <fullName evidence="2">Uncharacterized protein</fullName>
    </submittedName>
</protein>
<evidence type="ECO:0000256" key="1">
    <source>
        <dbReference type="SAM" id="MobiDB-lite"/>
    </source>
</evidence>
<name>A0A553NWU7_9TELE</name>
<accession>A0A553NWU7</accession>